<dbReference type="Proteomes" id="UP001165135">
    <property type="component" value="Unassembled WGS sequence"/>
</dbReference>
<name>A0A9W6RFY4_9ACTN</name>
<proteinExistence type="predicted"/>
<evidence type="ECO:0000256" key="1">
    <source>
        <dbReference type="SAM" id="MobiDB-lite"/>
    </source>
</evidence>
<organism evidence="2 3">
    <name type="scientific">Actinoallomurus iriomotensis</name>
    <dbReference type="NCBI Taxonomy" id="478107"/>
    <lineage>
        <taxon>Bacteria</taxon>
        <taxon>Bacillati</taxon>
        <taxon>Actinomycetota</taxon>
        <taxon>Actinomycetes</taxon>
        <taxon>Streptosporangiales</taxon>
        <taxon>Thermomonosporaceae</taxon>
        <taxon>Actinoallomurus</taxon>
    </lineage>
</organism>
<evidence type="ECO:0000313" key="3">
    <source>
        <dbReference type="Proteomes" id="UP001165135"/>
    </source>
</evidence>
<gene>
    <name evidence="2" type="ORF">Airi01_031310</name>
</gene>
<feature type="region of interest" description="Disordered" evidence="1">
    <location>
        <begin position="27"/>
        <end position="90"/>
    </location>
</feature>
<dbReference type="EMBL" id="BSTJ01000003">
    <property type="protein sequence ID" value="GLY74864.1"/>
    <property type="molecule type" value="Genomic_DNA"/>
</dbReference>
<protein>
    <submittedName>
        <fullName evidence="2">Uncharacterized protein</fullName>
    </submittedName>
</protein>
<accession>A0A9W6RFY4</accession>
<evidence type="ECO:0000313" key="2">
    <source>
        <dbReference type="EMBL" id="GLY74864.1"/>
    </source>
</evidence>
<reference evidence="2" key="1">
    <citation type="submission" date="2023-03" db="EMBL/GenBank/DDBJ databases">
        <title>Actinoallomurus iriomotensis NBRC 103681.</title>
        <authorList>
            <person name="Ichikawa N."/>
            <person name="Sato H."/>
            <person name="Tonouchi N."/>
        </authorList>
    </citation>
    <scope>NUCLEOTIDE SEQUENCE</scope>
    <source>
        <strain evidence="2">NBRC 103681</strain>
    </source>
</reference>
<sequence length="90" mass="9746">MTTGSLPLRLSRDLGFYLRSQRASDRRFKQATGWSPRLTARAPAGGRWSPSTRTARAGKSPSVASGVRKAVEGVNPAPTETARRHLGTVR</sequence>
<dbReference type="AlphaFoldDB" id="A0A9W6RFY4"/>
<comment type="caution">
    <text evidence="2">The sequence shown here is derived from an EMBL/GenBank/DDBJ whole genome shotgun (WGS) entry which is preliminary data.</text>
</comment>